<feature type="domain" description="PAS" evidence="13">
    <location>
        <begin position="31"/>
        <end position="74"/>
    </location>
</feature>
<dbReference type="EMBL" id="AZAJ01000001">
    <property type="protein sequence ID" value="ETA69304.1"/>
    <property type="molecule type" value="Genomic_DNA"/>
</dbReference>
<proteinExistence type="predicted"/>
<reference evidence="15 16" key="1">
    <citation type="submission" date="2013-08" db="EMBL/GenBank/DDBJ databases">
        <authorList>
            <consortium name="DOE Joint Genome Institute"/>
            <person name="Eisen J."/>
            <person name="Huntemann M."/>
            <person name="Han J."/>
            <person name="Chen A."/>
            <person name="Kyrpides N."/>
            <person name="Mavromatis K."/>
            <person name="Markowitz V."/>
            <person name="Palaniappan K."/>
            <person name="Ivanova N."/>
            <person name="Schaumberg A."/>
            <person name="Pati A."/>
            <person name="Liolios K."/>
            <person name="Nordberg H.P."/>
            <person name="Cantor M.N."/>
            <person name="Hua S.X."/>
            <person name="Woyke T."/>
        </authorList>
    </citation>
    <scope>NUCLEOTIDE SEQUENCE [LARGE SCALE GENOMIC DNA]</scope>
    <source>
        <strain evidence="15 16">DSM 2278</strain>
    </source>
</reference>
<keyword evidence="16" id="KW-1185">Reference proteome</keyword>
<feature type="domain" description="PAS" evidence="13">
    <location>
        <begin position="163"/>
        <end position="212"/>
    </location>
</feature>
<dbReference type="InterPro" id="IPR035965">
    <property type="entry name" value="PAS-like_dom_sf"/>
</dbReference>
<comment type="caution">
    <text evidence="15">The sequence shown here is derived from an EMBL/GenBank/DDBJ whole genome shotgun (WGS) entry which is preliminary data.</text>
</comment>
<dbReference type="InterPro" id="IPR005467">
    <property type="entry name" value="His_kinase_dom"/>
</dbReference>
<dbReference type="RefSeq" id="WP_023846436.1">
    <property type="nucleotide sequence ID" value="NZ_AZAJ01000001.1"/>
</dbReference>
<evidence type="ECO:0000256" key="8">
    <source>
        <dbReference type="ARBA" id="ARBA00022840"/>
    </source>
</evidence>
<dbReference type="InterPro" id="IPR013656">
    <property type="entry name" value="PAS_4"/>
</dbReference>
<dbReference type="GO" id="GO:0006355">
    <property type="term" value="P:regulation of DNA-templated transcription"/>
    <property type="evidence" value="ECO:0007669"/>
    <property type="project" value="InterPro"/>
</dbReference>
<dbReference type="Pfam" id="PF00512">
    <property type="entry name" value="HisKA"/>
    <property type="match status" value="1"/>
</dbReference>
<dbReference type="InterPro" id="IPR013767">
    <property type="entry name" value="PAS_fold"/>
</dbReference>
<dbReference type="STRING" id="1090322.MettiDRAFT_2800"/>
<evidence type="ECO:0000259" key="13">
    <source>
        <dbReference type="PROSITE" id="PS50112"/>
    </source>
</evidence>
<dbReference type="CDD" id="cd00082">
    <property type="entry name" value="HisKA"/>
    <property type="match status" value="1"/>
</dbReference>
<keyword evidence="4" id="KW-0597">Phosphoprotein</keyword>
<dbReference type="InterPro" id="IPR036890">
    <property type="entry name" value="HATPase_C_sf"/>
</dbReference>
<dbReference type="FunFam" id="3.30.565.10:FF:000010">
    <property type="entry name" value="Sensor histidine kinase RcsC"/>
    <property type="match status" value="1"/>
</dbReference>
<dbReference type="Pfam" id="PF08448">
    <property type="entry name" value="PAS_4"/>
    <property type="match status" value="1"/>
</dbReference>
<dbReference type="GO" id="GO:0016020">
    <property type="term" value="C:membrane"/>
    <property type="evidence" value="ECO:0007669"/>
    <property type="project" value="UniProtKB-SubCell"/>
</dbReference>
<dbReference type="SUPFAM" id="SSF55874">
    <property type="entry name" value="ATPase domain of HSP90 chaperone/DNA topoisomerase II/histidine kinase"/>
    <property type="match status" value="1"/>
</dbReference>
<name>W9DRC3_METTI</name>
<dbReference type="Gene3D" id="1.10.287.130">
    <property type="match status" value="1"/>
</dbReference>
<dbReference type="SUPFAM" id="SSF55785">
    <property type="entry name" value="PYP-like sensor domain (PAS domain)"/>
    <property type="match status" value="8"/>
</dbReference>
<dbReference type="InterPro" id="IPR004358">
    <property type="entry name" value="Sig_transdc_His_kin-like_C"/>
</dbReference>
<evidence type="ECO:0000256" key="6">
    <source>
        <dbReference type="ARBA" id="ARBA00022741"/>
    </source>
</evidence>
<dbReference type="Gene3D" id="3.30.565.10">
    <property type="entry name" value="Histidine kinase-like ATPase, C-terminal domain"/>
    <property type="match status" value="1"/>
</dbReference>
<feature type="domain" description="PAC" evidence="14">
    <location>
        <begin position="349"/>
        <end position="399"/>
    </location>
</feature>
<dbReference type="Pfam" id="PF13188">
    <property type="entry name" value="PAS_8"/>
    <property type="match status" value="1"/>
</dbReference>
<evidence type="ECO:0000256" key="5">
    <source>
        <dbReference type="ARBA" id="ARBA00022679"/>
    </source>
</evidence>
<dbReference type="InterPro" id="IPR001610">
    <property type="entry name" value="PAC"/>
</dbReference>
<evidence type="ECO:0000256" key="2">
    <source>
        <dbReference type="ARBA" id="ARBA00004370"/>
    </source>
</evidence>
<dbReference type="Gene3D" id="3.30.450.20">
    <property type="entry name" value="PAS domain"/>
    <property type="match status" value="8"/>
</dbReference>
<dbReference type="NCBIfam" id="TIGR00229">
    <property type="entry name" value="sensory_box"/>
    <property type="match status" value="8"/>
</dbReference>
<dbReference type="EC" id="2.7.13.3" evidence="3"/>
<dbReference type="InterPro" id="IPR052162">
    <property type="entry name" value="Sensor_kinase/Photoreceptor"/>
</dbReference>
<dbReference type="InterPro" id="IPR003594">
    <property type="entry name" value="HATPase_dom"/>
</dbReference>
<dbReference type="SMART" id="SM00086">
    <property type="entry name" value="PAC"/>
    <property type="match status" value="4"/>
</dbReference>
<keyword evidence="6" id="KW-0547">Nucleotide-binding</keyword>
<evidence type="ECO:0000256" key="9">
    <source>
        <dbReference type="ARBA" id="ARBA00023012"/>
    </source>
</evidence>
<dbReference type="AlphaFoldDB" id="W9DRC3"/>
<dbReference type="PROSITE" id="PS50113">
    <property type="entry name" value="PAC"/>
    <property type="match status" value="2"/>
</dbReference>
<dbReference type="InterPro" id="IPR000014">
    <property type="entry name" value="PAS"/>
</dbReference>
<dbReference type="SMART" id="SM00387">
    <property type="entry name" value="HATPase_c"/>
    <property type="match status" value="1"/>
</dbReference>
<dbReference type="InterPro" id="IPR003661">
    <property type="entry name" value="HisK_dim/P_dom"/>
</dbReference>
<keyword evidence="10" id="KW-0472">Membrane</keyword>
<evidence type="ECO:0000256" key="11">
    <source>
        <dbReference type="ARBA" id="ARBA00023306"/>
    </source>
</evidence>
<feature type="domain" description="Histidine kinase" evidence="12">
    <location>
        <begin position="1023"/>
        <end position="1242"/>
    </location>
</feature>
<dbReference type="Proteomes" id="UP000019483">
    <property type="component" value="Unassembled WGS sequence"/>
</dbReference>
<evidence type="ECO:0000256" key="7">
    <source>
        <dbReference type="ARBA" id="ARBA00022777"/>
    </source>
</evidence>
<accession>W9DRC3</accession>
<dbReference type="PRINTS" id="PR00344">
    <property type="entry name" value="BCTRLSENSOR"/>
</dbReference>
<dbReference type="GO" id="GO:0000155">
    <property type="term" value="F:phosphorelay sensor kinase activity"/>
    <property type="evidence" value="ECO:0007669"/>
    <property type="project" value="InterPro"/>
</dbReference>
<dbReference type="Pfam" id="PF02518">
    <property type="entry name" value="HATPase_c"/>
    <property type="match status" value="1"/>
</dbReference>
<dbReference type="PANTHER" id="PTHR43304">
    <property type="entry name" value="PHYTOCHROME-LIKE PROTEIN CPH1"/>
    <property type="match status" value="1"/>
</dbReference>
<evidence type="ECO:0000259" key="12">
    <source>
        <dbReference type="PROSITE" id="PS50109"/>
    </source>
</evidence>
<dbReference type="PROSITE" id="PS50112">
    <property type="entry name" value="PAS"/>
    <property type="match status" value="8"/>
</dbReference>
<dbReference type="InterPro" id="IPR036097">
    <property type="entry name" value="HisK_dim/P_sf"/>
</dbReference>
<dbReference type="GO" id="GO:0005524">
    <property type="term" value="F:ATP binding"/>
    <property type="evidence" value="ECO:0007669"/>
    <property type="project" value="UniProtKB-KW"/>
</dbReference>
<evidence type="ECO:0000256" key="4">
    <source>
        <dbReference type="ARBA" id="ARBA00022553"/>
    </source>
</evidence>
<evidence type="ECO:0000256" key="1">
    <source>
        <dbReference type="ARBA" id="ARBA00000085"/>
    </source>
</evidence>
<feature type="domain" description="PAS" evidence="13">
    <location>
        <begin position="769"/>
        <end position="818"/>
    </location>
</feature>
<feature type="domain" description="PAS" evidence="13">
    <location>
        <begin position="283"/>
        <end position="320"/>
    </location>
</feature>
<evidence type="ECO:0000256" key="10">
    <source>
        <dbReference type="ARBA" id="ARBA00023136"/>
    </source>
</evidence>
<evidence type="ECO:0000313" key="15">
    <source>
        <dbReference type="EMBL" id="ETA69304.1"/>
    </source>
</evidence>
<comment type="catalytic activity">
    <reaction evidence="1">
        <text>ATP + protein L-histidine = ADP + protein N-phospho-L-histidine.</text>
        <dbReference type="EC" id="2.7.13.3"/>
    </reaction>
</comment>
<dbReference type="OrthoDB" id="342253at2157"/>
<gene>
    <name evidence="15" type="ORF">MettiDRAFT_2800</name>
</gene>
<keyword evidence="5" id="KW-0808">Transferase</keyword>
<dbReference type="SMART" id="SM00091">
    <property type="entry name" value="PAS"/>
    <property type="match status" value="8"/>
</dbReference>
<dbReference type="Pfam" id="PF13426">
    <property type="entry name" value="PAS_9"/>
    <property type="match status" value="5"/>
</dbReference>
<dbReference type="PANTHER" id="PTHR43304:SF1">
    <property type="entry name" value="PAC DOMAIN-CONTAINING PROTEIN"/>
    <property type="match status" value="1"/>
</dbReference>
<dbReference type="CDD" id="cd16922">
    <property type="entry name" value="HATPase_EvgS-ArcB-TorS-like"/>
    <property type="match status" value="1"/>
</dbReference>
<dbReference type="Pfam" id="PF00989">
    <property type="entry name" value="PAS"/>
    <property type="match status" value="1"/>
</dbReference>
<feature type="domain" description="PAS" evidence="13">
    <location>
        <begin position="519"/>
        <end position="589"/>
    </location>
</feature>
<comment type="subcellular location">
    <subcellularLocation>
        <location evidence="2">Membrane</location>
    </subcellularLocation>
</comment>
<keyword evidence="9" id="KW-0902">Two-component regulatory system</keyword>
<evidence type="ECO:0000313" key="16">
    <source>
        <dbReference type="Proteomes" id="UP000019483"/>
    </source>
</evidence>
<dbReference type="PROSITE" id="PS50109">
    <property type="entry name" value="HIS_KIN"/>
    <property type="match status" value="1"/>
</dbReference>
<dbReference type="CDD" id="cd00130">
    <property type="entry name" value="PAS"/>
    <property type="match status" value="6"/>
</dbReference>
<protein>
    <recommendedName>
        <fullName evidence="3">histidine kinase</fullName>
        <ecNumber evidence="3">2.7.13.3</ecNumber>
    </recommendedName>
</protein>
<dbReference type="SUPFAM" id="SSF47384">
    <property type="entry name" value="Homodimeric domain of signal transducing histidine kinase"/>
    <property type="match status" value="1"/>
</dbReference>
<keyword evidence="8" id="KW-0067">ATP-binding</keyword>
<keyword evidence="7" id="KW-0418">Kinase</keyword>
<evidence type="ECO:0000259" key="14">
    <source>
        <dbReference type="PROSITE" id="PS50113"/>
    </source>
</evidence>
<feature type="domain" description="PAS" evidence="13">
    <location>
        <begin position="889"/>
        <end position="926"/>
    </location>
</feature>
<feature type="domain" description="PAS" evidence="13">
    <location>
        <begin position="404"/>
        <end position="442"/>
    </location>
</feature>
<evidence type="ECO:0000256" key="3">
    <source>
        <dbReference type="ARBA" id="ARBA00012438"/>
    </source>
</evidence>
<dbReference type="InterPro" id="IPR000700">
    <property type="entry name" value="PAS-assoc_C"/>
</dbReference>
<keyword evidence="11" id="KW-0131">Cell cycle</keyword>
<dbReference type="SMART" id="SM00388">
    <property type="entry name" value="HisKA"/>
    <property type="match status" value="1"/>
</dbReference>
<dbReference type="FunFam" id="1.10.287.130:FF:000038">
    <property type="entry name" value="Sensory transduction histidine kinase"/>
    <property type="match status" value="1"/>
</dbReference>
<sequence length="1251" mass="144093">MEKKVHHLEHSGYDLSFLCNEETLIDYFLKNEETYKDLFQNEKAVVLLIDQNNCKILDANKAASEFYGCSQEELKAMGIQDIDVHIMELSKIAGNDLPIECKIAEDKNYFFSKHMLANGDIRDVKIYRSAPLVDKNDIHYVVVRDVTEQKKAEEKIILSSFSLENNADVVLWVNEFGDLLYANKAASELLEYSEEELLSMNIKDFDINYSEDLWNEHWKYLKKNMHVTFESTHRCCSGKIYPVEITANYLVYYGNEYNCAVIRNISKRKKAQRALADEVNWRRSLMEESRDGIVILDLEGKVFKANPAFAKMLGYTLEEMKTLHIWDWAEGYSKEELVTLLITDDFKGGPFETRQYRKDGTHIDVEIASDFIYFSEKKLVLCICRDITERKKDEEELKLASFSLENSSDAVFRMEKTGRIFYVNKASCELLGYSEEELLSKSVCDINPFFKQYTWSKHWKKIKNKKTFHIETSLKTKSGKMCPVDITSAYMDYKGKEYDCAFVRDLTESKKREKDLLESRGQLRTLLDTIPDLVWLKDVNSKYLACNAEFEHLYGAEEEEIIGKADYDFVDKKVADFFVEMDRKAINAGNPIVFEEEVVYADDGHRVWLETIKSPVHDENGQLIGVLGVGRNITQRKNAEDELKKASHSLENSSDAVAWLEKNGNVFFINKGVSNLVGYPREELLSMSIFDFDKSITQEMWDEHWEKLCNEKTLLIETTIPTKSGKICPVEVISNYMNYEGKEYDCTFVRDLTERKKAEKGLKLACFSLENFSDAVFWTRSNGEFFFVNKSACSLLGYSKEELLNMSVTDISPDLTPEKWEESWKLVKERKSFTFQSLSLTKEKTLLPVEVTVNHMVYDGKEYNYAIVKDISERLKSENALSEEIHWRRLLMEESRDGMVILEGDGSVFETNRAFAEMLGYTVEEIQKMYVWDWDANFNRQQLLEMIHCSDFRGVLFETKQKCKDGTILNIEINSNLMAYSGKKLVFCVCRDITEKKRYADELLKAKITAEEASLTKNEFLATMSHELRTPLNSIIGFSEILKGEDFGKINEAQAEYIDYISKSGKHLLNVINDILDLSKIEAGRMELNYEQFYLLDSINEVKMSLTPLAIKKSVDLDLELTSLPETIIADRTKLQEIIYNLASNAIKFTPEKGKVTIKASTDDRLISISIQDTGIGISTADMDKLFQPFKQIKPYMNHELEGTGLGLAITKKFIEMHGGRISVQSKPGDGSSFTFTIPKEPEYENINVDA</sequence>
<feature type="domain" description="PAC" evidence="14">
    <location>
        <begin position="592"/>
        <end position="645"/>
    </location>
</feature>
<organism evidence="15 16">
    <name type="scientific">Methanolobus tindarius DSM 2278</name>
    <dbReference type="NCBI Taxonomy" id="1090322"/>
    <lineage>
        <taxon>Archaea</taxon>
        <taxon>Methanobacteriati</taxon>
        <taxon>Methanobacteriota</taxon>
        <taxon>Stenosarchaea group</taxon>
        <taxon>Methanomicrobia</taxon>
        <taxon>Methanosarcinales</taxon>
        <taxon>Methanosarcinaceae</taxon>
        <taxon>Methanolobus</taxon>
    </lineage>
</organism>
<feature type="domain" description="PAS" evidence="13">
    <location>
        <begin position="642"/>
        <end position="692"/>
    </location>
</feature>